<keyword evidence="4" id="KW-0238">DNA-binding</keyword>
<dbReference type="InterPro" id="IPR002197">
    <property type="entry name" value="HTH_Fis"/>
</dbReference>
<dbReference type="PANTHER" id="PTHR48111:SF1">
    <property type="entry name" value="TWO-COMPONENT RESPONSE REGULATOR ORR33"/>
    <property type="match status" value="1"/>
</dbReference>
<evidence type="ECO:0000256" key="2">
    <source>
        <dbReference type="ARBA" id="ARBA00023012"/>
    </source>
</evidence>
<dbReference type="Proteomes" id="UP001431449">
    <property type="component" value="Unassembled WGS sequence"/>
</dbReference>
<evidence type="ECO:0000256" key="1">
    <source>
        <dbReference type="ARBA" id="ARBA00022553"/>
    </source>
</evidence>
<evidence type="ECO:0000313" key="9">
    <source>
        <dbReference type="Proteomes" id="UP001431449"/>
    </source>
</evidence>
<keyword evidence="5" id="KW-0804">Transcription</keyword>
<dbReference type="InterPro" id="IPR011006">
    <property type="entry name" value="CheY-like_superfamily"/>
</dbReference>
<evidence type="ECO:0000259" key="7">
    <source>
        <dbReference type="PROSITE" id="PS50110"/>
    </source>
</evidence>
<feature type="domain" description="Response regulatory" evidence="7">
    <location>
        <begin position="20"/>
        <end position="140"/>
    </location>
</feature>
<dbReference type="InterPro" id="IPR001789">
    <property type="entry name" value="Sig_transdc_resp-reg_receiver"/>
</dbReference>
<keyword evidence="9" id="KW-1185">Reference proteome</keyword>
<dbReference type="PANTHER" id="PTHR48111">
    <property type="entry name" value="REGULATOR OF RPOS"/>
    <property type="match status" value="1"/>
</dbReference>
<protein>
    <submittedName>
        <fullName evidence="8">Response regulator</fullName>
    </submittedName>
</protein>
<dbReference type="CDD" id="cd00156">
    <property type="entry name" value="REC"/>
    <property type="match status" value="1"/>
</dbReference>
<dbReference type="SMART" id="SM00448">
    <property type="entry name" value="REC"/>
    <property type="match status" value="1"/>
</dbReference>
<dbReference type="InterPro" id="IPR039420">
    <property type="entry name" value="WalR-like"/>
</dbReference>
<name>A0ABT0GE70_9GAMM</name>
<dbReference type="RefSeq" id="WP_248205357.1">
    <property type="nucleotide sequence ID" value="NZ_JALNMH010000002.1"/>
</dbReference>
<dbReference type="PROSITE" id="PS50110">
    <property type="entry name" value="RESPONSE_REGULATORY"/>
    <property type="match status" value="1"/>
</dbReference>
<organism evidence="8 9">
    <name type="scientific">Pseudomarimonas salicorniae</name>
    <dbReference type="NCBI Taxonomy" id="2933270"/>
    <lineage>
        <taxon>Bacteria</taxon>
        <taxon>Pseudomonadati</taxon>
        <taxon>Pseudomonadota</taxon>
        <taxon>Gammaproteobacteria</taxon>
        <taxon>Lysobacterales</taxon>
        <taxon>Lysobacteraceae</taxon>
        <taxon>Pseudomarimonas</taxon>
    </lineage>
</organism>
<dbReference type="PRINTS" id="PR01590">
    <property type="entry name" value="HTHFIS"/>
</dbReference>
<dbReference type="Pfam" id="PF00072">
    <property type="entry name" value="Response_reg"/>
    <property type="match status" value="1"/>
</dbReference>
<dbReference type="Pfam" id="PF02954">
    <property type="entry name" value="HTH_8"/>
    <property type="match status" value="1"/>
</dbReference>
<evidence type="ECO:0000256" key="5">
    <source>
        <dbReference type="ARBA" id="ARBA00023163"/>
    </source>
</evidence>
<dbReference type="Gene3D" id="1.10.10.60">
    <property type="entry name" value="Homeodomain-like"/>
    <property type="match status" value="1"/>
</dbReference>
<feature type="modified residue" description="4-aspartylphosphate" evidence="6">
    <location>
        <position position="70"/>
    </location>
</feature>
<evidence type="ECO:0000256" key="6">
    <source>
        <dbReference type="PROSITE-ProRule" id="PRU00169"/>
    </source>
</evidence>
<dbReference type="InterPro" id="IPR009057">
    <property type="entry name" value="Homeodomain-like_sf"/>
</dbReference>
<keyword evidence="2" id="KW-0902">Two-component regulatory system</keyword>
<keyword evidence="1 6" id="KW-0597">Phosphoprotein</keyword>
<keyword evidence="3" id="KW-0805">Transcription regulation</keyword>
<sequence>MEHGVAEETPDAETTARPQAVMVVEDDASLADLLGFMLAGAGHHVVTAGDRAGAMQLARAYPETSIALCDLGLPPRPNQVEEGITLIGQLLQLRPQFKIIVVTGQDQQAAALAAIRAGAFDFLAKPVAPAQVLAAVERAQLFVRTEANLLEAGESRITIAAKLEEGIREAGEAAAERLLRQVLSDTGFNVAESARRLGLQRENLYYFIKKFGIQRDA</sequence>
<comment type="caution">
    <text evidence="8">The sequence shown here is derived from an EMBL/GenBank/DDBJ whole genome shotgun (WGS) entry which is preliminary data.</text>
</comment>
<dbReference type="SUPFAM" id="SSF46689">
    <property type="entry name" value="Homeodomain-like"/>
    <property type="match status" value="1"/>
</dbReference>
<reference evidence="8" key="1">
    <citation type="submission" date="2022-04" db="EMBL/GenBank/DDBJ databases">
        <title>Lysobacter sp. CAU 1642 isolated from sea sand.</title>
        <authorList>
            <person name="Kim W."/>
        </authorList>
    </citation>
    <scope>NUCLEOTIDE SEQUENCE</scope>
    <source>
        <strain evidence="8">CAU 1642</strain>
    </source>
</reference>
<evidence type="ECO:0000256" key="3">
    <source>
        <dbReference type="ARBA" id="ARBA00023015"/>
    </source>
</evidence>
<dbReference type="SUPFAM" id="SSF52172">
    <property type="entry name" value="CheY-like"/>
    <property type="match status" value="1"/>
</dbReference>
<evidence type="ECO:0000256" key="4">
    <source>
        <dbReference type="ARBA" id="ARBA00023125"/>
    </source>
</evidence>
<dbReference type="Gene3D" id="3.40.50.2300">
    <property type="match status" value="1"/>
</dbReference>
<gene>
    <name evidence="8" type="ORF">M0G41_04100</name>
</gene>
<proteinExistence type="predicted"/>
<accession>A0ABT0GE70</accession>
<dbReference type="EMBL" id="JALNMH010000002">
    <property type="protein sequence ID" value="MCK7592848.1"/>
    <property type="molecule type" value="Genomic_DNA"/>
</dbReference>
<evidence type="ECO:0000313" key="8">
    <source>
        <dbReference type="EMBL" id="MCK7592848.1"/>
    </source>
</evidence>